<keyword evidence="3" id="KW-1185">Reference proteome</keyword>
<comment type="caution">
    <text evidence="2">The sequence shown here is derived from an EMBL/GenBank/DDBJ whole genome shotgun (WGS) entry which is preliminary data.</text>
</comment>
<accession>A0A4C1YB67</accession>
<proteinExistence type="predicted"/>
<dbReference type="EMBL" id="BGZK01001169">
    <property type="protein sequence ID" value="GBP73316.1"/>
    <property type="molecule type" value="Genomic_DNA"/>
</dbReference>
<evidence type="ECO:0000313" key="3">
    <source>
        <dbReference type="Proteomes" id="UP000299102"/>
    </source>
</evidence>
<keyword evidence="1" id="KW-0732">Signal</keyword>
<evidence type="ECO:0000256" key="1">
    <source>
        <dbReference type="SAM" id="SignalP"/>
    </source>
</evidence>
<name>A0A4C1YB67_EUMVA</name>
<gene>
    <name evidence="2" type="ORF">EVAR_52842_1</name>
</gene>
<reference evidence="2 3" key="1">
    <citation type="journal article" date="2019" name="Commun. Biol.">
        <title>The bagworm genome reveals a unique fibroin gene that provides high tensile strength.</title>
        <authorList>
            <person name="Kono N."/>
            <person name="Nakamura H."/>
            <person name="Ohtoshi R."/>
            <person name="Tomita M."/>
            <person name="Numata K."/>
            <person name="Arakawa K."/>
        </authorList>
    </citation>
    <scope>NUCLEOTIDE SEQUENCE [LARGE SCALE GENOMIC DNA]</scope>
</reference>
<dbReference type="AlphaFoldDB" id="A0A4C1YB67"/>
<feature type="chain" id="PRO_5020030292" evidence="1">
    <location>
        <begin position="18"/>
        <end position="98"/>
    </location>
</feature>
<organism evidence="2 3">
    <name type="scientific">Eumeta variegata</name>
    <name type="common">Bagworm moth</name>
    <name type="synonym">Eumeta japonica</name>
    <dbReference type="NCBI Taxonomy" id="151549"/>
    <lineage>
        <taxon>Eukaryota</taxon>
        <taxon>Metazoa</taxon>
        <taxon>Ecdysozoa</taxon>
        <taxon>Arthropoda</taxon>
        <taxon>Hexapoda</taxon>
        <taxon>Insecta</taxon>
        <taxon>Pterygota</taxon>
        <taxon>Neoptera</taxon>
        <taxon>Endopterygota</taxon>
        <taxon>Lepidoptera</taxon>
        <taxon>Glossata</taxon>
        <taxon>Ditrysia</taxon>
        <taxon>Tineoidea</taxon>
        <taxon>Psychidae</taxon>
        <taxon>Oiketicinae</taxon>
        <taxon>Eumeta</taxon>
    </lineage>
</organism>
<sequence>MGGGRLITFSLITPILPSLPICLILDSDRSPAFDSEPGLDFSGFRFSSTLDSRLGRVLGFDPSRSKVLILLPVSLTIQIPLQLIVPTGTKPGQMLVLK</sequence>
<feature type="signal peptide" evidence="1">
    <location>
        <begin position="1"/>
        <end position="17"/>
    </location>
</feature>
<protein>
    <submittedName>
        <fullName evidence="2">Uncharacterized protein</fullName>
    </submittedName>
</protein>
<evidence type="ECO:0000313" key="2">
    <source>
        <dbReference type="EMBL" id="GBP73316.1"/>
    </source>
</evidence>
<dbReference type="Proteomes" id="UP000299102">
    <property type="component" value="Unassembled WGS sequence"/>
</dbReference>